<organism evidence="2 3">
    <name type="scientific">Planococcus shixiaomingii</name>
    <dbReference type="NCBI Taxonomy" id="3058393"/>
    <lineage>
        <taxon>Bacteria</taxon>
        <taxon>Bacillati</taxon>
        <taxon>Bacillota</taxon>
        <taxon>Bacilli</taxon>
        <taxon>Bacillales</taxon>
        <taxon>Caryophanaceae</taxon>
        <taxon>Planococcus</taxon>
    </lineage>
</organism>
<sequence length="178" mass="18635">MKKSLLKITAPALAIGLAFSVQGGALAHSPNASAQGKANANSEVKVNHVPSQIKVVKIDKRLAPVEKRLASVNSELSQIVTILSTKESLTLEEFSYYEDRIKGLNNRLKASTNQLNAVSKKLGSGSSAVVEVKLGISGSKGAITEAQTLLKSIPIVAAPPETEVPTETDVPAESPVTP</sequence>
<evidence type="ECO:0000313" key="2">
    <source>
        <dbReference type="EMBL" id="MDN7240571.1"/>
    </source>
</evidence>
<dbReference type="RefSeq" id="WP_301722476.1">
    <property type="nucleotide sequence ID" value="NZ_JAUJWV010000001.1"/>
</dbReference>
<accession>A0ABT8MY50</accession>
<name>A0ABT8MY50_9BACL</name>
<feature type="region of interest" description="Disordered" evidence="1">
    <location>
        <begin position="158"/>
        <end position="178"/>
    </location>
</feature>
<proteinExistence type="predicted"/>
<gene>
    <name evidence="2" type="ORF">QWY14_02160</name>
</gene>
<keyword evidence="3" id="KW-1185">Reference proteome</keyword>
<dbReference type="Proteomes" id="UP001172055">
    <property type="component" value="Unassembled WGS sequence"/>
</dbReference>
<evidence type="ECO:0000313" key="3">
    <source>
        <dbReference type="Proteomes" id="UP001172055"/>
    </source>
</evidence>
<comment type="caution">
    <text evidence="2">The sequence shown here is derived from an EMBL/GenBank/DDBJ whole genome shotgun (WGS) entry which is preliminary data.</text>
</comment>
<protein>
    <submittedName>
        <fullName evidence="2">Uncharacterized protein</fullName>
    </submittedName>
</protein>
<evidence type="ECO:0000256" key="1">
    <source>
        <dbReference type="SAM" id="MobiDB-lite"/>
    </source>
</evidence>
<dbReference type="EMBL" id="JAUJWV010000001">
    <property type="protein sequence ID" value="MDN7240571.1"/>
    <property type="molecule type" value="Genomic_DNA"/>
</dbReference>
<reference evidence="2 3" key="1">
    <citation type="submission" date="2023-06" db="EMBL/GenBank/DDBJ databases">
        <title>Novel species in genus Planococcus.</title>
        <authorList>
            <person name="Ning S."/>
        </authorList>
    </citation>
    <scope>NUCLEOTIDE SEQUENCE [LARGE SCALE GENOMIC DNA]</scope>
    <source>
        <strain evidence="2 3">N028</strain>
    </source>
</reference>